<feature type="transmembrane region" description="Helical" evidence="1">
    <location>
        <begin position="16"/>
        <end position="38"/>
    </location>
</feature>
<dbReference type="Proteomes" id="UP000184041">
    <property type="component" value="Unassembled WGS sequence"/>
</dbReference>
<dbReference type="InterPro" id="IPR034804">
    <property type="entry name" value="SQR/QFR_C/D"/>
</dbReference>
<dbReference type="SUPFAM" id="SSF81343">
    <property type="entry name" value="Fumarate reductase respiratory complex transmembrane subunits"/>
    <property type="match status" value="1"/>
</dbReference>
<dbReference type="Gene3D" id="1.20.1300.10">
    <property type="entry name" value="Fumarate reductase/succinate dehydrogenase, transmembrane subunit"/>
    <property type="match status" value="1"/>
</dbReference>
<name>A0A1M4XGD3_9BACT</name>
<dbReference type="NCBIfam" id="TIGR02046">
    <property type="entry name" value="sdhC_b558_fam"/>
    <property type="match status" value="1"/>
</dbReference>
<reference evidence="2 3" key="1">
    <citation type="submission" date="2016-11" db="EMBL/GenBank/DDBJ databases">
        <authorList>
            <person name="Jaros S."/>
            <person name="Januszkiewicz K."/>
            <person name="Wedrychowicz H."/>
        </authorList>
    </citation>
    <scope>NUCLEOTIDE SEQUENCE [LARGE SCALE GENOMIC DNA]</scope>
    <source>
        <strain evidence="2 3">DSM 21986</strain>
    </source>
</reference>
<keyword evidence="3" id="KW-1185">Reference proteome</keyword>
<keyword evidence="1" id="KW-0812">Transmembrane</keyword>
<dbReference type="CDD" id="cd03498">
    <property type="entry name" value="SQR_TypeB_2_TM"/>
    <property type="match status" value="1"/>
</dbReference>
<feature type="transmembrane region" description="Helical" evidence="1">
    <location>
        <begin position="58"/>
        <end position="83"/>
    </location>
</feature>
<feature type="transmembrane region" description="Helical" evidence="1">
    <location>
        <begin position="161"/>
        <end position="185"/>
    </location>
</feature>
<dbReference type="RefSeq" id="WP_073060168.1">
    <property type="nucleotide sequence ID" value="NZ_FQUS01000004.1"/>
</dbReference>
<dbReference type="OrthoDB" id="9802842at2"/>
<feature type="transmembrane region" description="Helical" evidence="1">
    <location>
        <begin position="197"/>
        <end position="223"/>
    </location>
</feature>
<feature type="transmembrane region" description="Helical" evidence="1">
    <location>
        <begin position="104"/>
        <end position="125"/>
    </location>
</feature>
<dbReference type="InterPro" id="IPR011138">
    <property type="entry name" value="Cytochrome_b-558"/>
</dbReference>
<protein>
    <submittedName>
        <fullName evidence="2">Succinate dehydrogenase subunit C</fullName>
    </submittedName>
</protein>
<organism evidence="2 3">
    <name type="scientific">Fodinibius roseus</name>
    <dbReference type="NCBI Taxonomy" id="1194090"/>
    <lineage>
        <taxon>Bacteria</taxon>
        <taxon>Pseudomonadati</taxon>
        <taxon>Balneolota</taxon>
        <taxon>Balneolia</taxon>
        <taxon>Balneolales</taxon>
        <taxon>Balneolaceae</taxon>
        <taxon>Fodinibius</taxon>
    </lineage>
</organism>
<evidence type="ECO:0000256" key="1">
    <source>
        <dbReference type="SAM" id="Phobius"/>
    </source>
</evidence>
<proteinExistence type="predicted"/>
<sequence>MASFLQALKSQVGRKILTGVTGVGLIIFIIFHLATNLQVFGDVHAFNEAAYALESMGWLLYILEAGLAVAFLLHAYVGISIWWRRRKARPRGYEKYQSKGGPSHVTWASKSMIFTGIVLLVFLIIHLDTFKFADPGTVILPGGGEARDLKALMLATFQQPIYAFGYTAVMILLGFHLGHGFWSAFTSLTMKHNRYSALIYAAGIVFALLMAVGFLFIPLYIYFGGGCEAALIQCQ</sequence>
<dbReference type="GO" id="GO:0016020">
    <property type="term" value="C:membrane"/>
    <property type="evidence" value="ECO:0007669"/>
    <property type="project" value="InterPro"/>
</dbReference>
<accession>A0A1M4XGD3</accession>
<dbReference type="EMBL" id="FQUS01000004">
    <property type="protein sequence ID" value="SHE92416.1"/>
    <property type="molecule type" value="Genomic_DNA"/>
</dbReference>
<gene>
    <name evidence="2" type="ORF">SAMN05443144_104116</name>
</gene>
<evidence type="ECO:0000313" key="2">
    <source>
        <dbReference type="EMBL" id="SHE92416.1"/>
    </source>
</evidence>
<keyword evidence="1" id="KW-0472">Membrane</keyword>
<dbReference type="AlphaFoldDB" id="A0A1M4XGD3"/>
<keyword evidence="1" id="KW-1133">Transmembrane helix</keyword>
<dbReference type="STRING" id="1194090.SAMN05443144_104116"/>
<evidence type="ECO:0000313" key="3">
    <source>
        <dbReference type="Proteomes" id="UP000184041"/>
    </source>
</evidence>